<dbReference type="PROSITE" id="PS01334">
    <property type="entry name" value="PYRASE_CYS"/>
    <property type="match status" value="1"/>
</dbReference>
<dbReference type="PIRSF" id="PIRSF015592">
    <property type="entry name" value="Prld-crbxl_pptds"/>
    <property type="match status" value="1"/>
</dbReference>
<dbReference type="NCBIfam" id="TIGR00504">
    <property type="entry name" value="pyro_pdase"/>
    <property type="match status" value="1"/>
</dbReference>
<comment type="function">
    <text evidence="2">Removes 5-oxoproline from various penultimate amino acid residues except L-proline.</text>
</comment>
<dbReference type="PROSITE" id="PS01333">
    <property type="entry name" value="PYRASE_GLU"/>
    <property type="match status" value="1"/>
</dbReference>
<evidence type="ECO:0000313" key="14">
    <source>
        <dbReference type="Proteomes" id="UP001185631"/>
    </source>
</evidence>
<gene>
    <name evidence="11" type="primary">pcp</name>
    <name evidence="11" type="ORF">L8V01_05060</name>
    <name evidence="12" type="ORF">RAE13_04605</name>
</gene>
<name>A0A9X3RT90_9CORY</name>
<evidence type="ECO:0000256" key="1">
    <source>
        <dbReference type="ARBA" id="ARBA00001770"/>
    </source>
</evidence>
<evidence type="ECO:0000256" key="2">
    <source>
        <dbReference type="ARBA" id="ARBA00002280"/>
    </source>
</evidence>
<dbReference type="InterPro" id="IPR000816">
    <property type="entry name" value="Peptidase_C15"/>
</dbReference>
<dbReference type="Proteomes" id="UP001146430">
    <property type="component" value="Unassembled WGS sequence"/>
</dbReference>
<evidence type="ECO:0000256" key="5">
    <source>
        <dbReference type="ARBA" id="ARBA00022490"/>
    </source>
</evidence>
<sequence length="195" mass="21163">MKILVTAFDAFDGESINPTEQVLNHLPGRIGRVEISQLVVPTKFGESLRRVTEAVEEESADVVVCLGQAGGREHITPERVAINVMDAEIPDNAGYQPVDVPVVEGGPAAYFSTLPVKAMVKALGDIPAQLSNTAGTFVCNQLLYGLLHHFAGTDVRVGFVHVPYIREQNKTDKPMMELEEIAEGIKRALWAVQAS</sequence>
<evidence type="ECO:0000313" key="12">
    <source>
        <dbReference type="EMBL" id="MDV2423697.1"/>
    </source>
</evidence>
<comment type="catalytic activity">
    <reaction evidence="1 9">
        <text>Release of an N-terminal pyroglutamyl group from a polypeptide, the second amino acid generally not being Pro.</text>
        <dbReference type="EC" id="3.4.19.3"/>
    </reaction>
</comment>
<dbReference type="GO" id="GO:0016920">
    <property type="term" value="F:pyroglutamyl-peptidase activity"/>
    <property type="evidence" value="ECO:0007669"/>
    <property type="project" value="UniProtKB-EC"/>
</dbReference>
<dbReference type="PRINTS" id="PR00706">
    <property type="entry name" value="PYROGLUPTASE"/>
</dbReference>
<dbReference type="Pfam" id="PF01470">
    <property type="entry name" value="Peptidase_C15"/>
    <property type="match status" value="1"/>
</dbReference>
<comment type="subcellular location">
    <subcellularLocation>
        <location evidence="3">Cytoplasm</location>
    </subcellularLocation>
</comment>
<evidence type="ECO:0000313" key="13">
    <source>
        <dbReference type="Proteomes" id="UP001146430"/>
    </source>
</evidence>
<proteinExistence type="inferred from homology"/>
<dbReference type="RefSeq" id="WP_269946058.1">
    <property type="nucleotide sequence ID" value="NZ_JAKMUU010000002.1"/>
</dbReference>
<comment type="similarity">
    <text evidence="4">Belongs to the peptidase C15 family.</text>
</comment>
<protein>
    <recommendedName>
        <fullName evidence="9">Pyroglutamyl-peptidase I</fullName>
        <ecNumber evidence="9">3.4.19.3</ecNumber>
    </recommendedName>
</protein>
<evidence type="ECO:0000256" key="9">
    <source>
        <dbReference type="PROSITE-ProRule" id="PRU10076"/>
    </source>
</evidence>
<keyword evidence="14" id="KW-1185">Reference proteome</keyword>
<dbReference type="CDD" id="cd00501">
    <property type="entry name" value="Peptidase_C15"/>
    <property type="match status" value="1"/>
</dbReference>
<dbReference type="Proteomes" id="UP001185631">
    <property type="component" value="Unassembled WGS sequence"/>
</dbReference>
<feature type="active site" evidence="10">
    <location>
        <position position="139"/>
    </location>
</feature>
<dbReference type="EMBL" id="JAVBID010000004">
    <property type="protein sequence ID" value="MDV2423697.1"/>
    <property type="molecule type" value="Genomic_DNA"/>
</dbReference>
<evidence type="ECO:0000313" key="11">
    <source>
        <dbReference type="EMBL" id="MCZ9306847.1"/>
    </source>
</evidence>
<evidence type="ECO:0000256" key="3">
    <source>
        <dbReference type="ARBA" id="ARBA00004496"/>
    </source>
</evidence>
<evidence type="ECO:0000256" key="8">
    <source>
        <dbReference type="ARBA" id="ARBA00022807"/>
    </source>
</evidence>
<accession>A0A9X3RT90</accession>
<dbReference type="InterPro" id="IPR033693">
    <property type="entry name" value="PGPEP1_Glu_AS"/>
</dbReference>
<dbReference type="AlphaFoldDB" id="A0A9X3RT90"/>
<reference evidence="11" key="1">
    <citation type="submission" date="2022-02" db="EMBL/GenBank/DDBJ databases">
        <title>Corynebacterium sp. from urogenital microbiome.</title>
        <authorList>
            <person name="Cappelli E.A."/>
            <person name="Ribeiro T.G."/>
            <person name="Peixe L."/>
        </authorList>
    </citation>
    <scope>NUCLEOTIDE SEQUENCE</scope>
    <source>
        <strain evidence="11">C8Ua_181</strain>
    </source>
</reference>
<dbReference type="Gene3D" id="3.40.630.20">
    <property type="entry name" value="Peptidase C15, pyroglutamyl peptidase I-like"/>
    <property type="match status" value="1"/>
</dbReference>
<reference evidence="12 14" key="2">
    <citation type="submission" date="2023-08" db="EMBL/GenBank/DDBJ databases">
        <title>Genomic characterization of the C. tuberculostearicum species complex, a ubiquitous member of the human skin microbiome.</title>
        <authorList>
            <person name="Ahmed N."/>
            <person name="Deming C."/>
            <person name="Conlan S."/>
            <person name="Segre J."/>
        </authorList>
    </citation>
    <scope>NUCLEOTIDE SEQUENCE [LARGE SCALE GENOMIC DNA]</scope>
    <source>
        <strain evidence="12 14">CTNIH19</strain>
    </source>
</reference>
<dbReference type="SUPFAM" id="SSF53182">
    <property type="entry name" value="Pyrrolidone carboxyl peptidase (pyroglutamate aminopeptidase)"/>
    <property type="match status" value="1"/>
</dbReference>
<evidence type="ECO:0000256" key="7">
    <source>
        <dbReference type="ARBA" id="ARBA00022801"/>
    </source>
</evidence>
<dbReference type="NCBIfam" id="NF009676">
    <property type="entry name" value="PRK13197.1"/>
    <property type="match status" value="1"/>
</dbReference>
<dbReference type="EMBL" id="JAKMUU010000002">
    <property type="protein sequence ID" value="MCZ9306847.1"/>
    <property type="molecule type" value="Genomic_DNA"/>
</dbReference>
<dbReference type="PANTHER" id="PTHR23402">
    <property type="entry name" value="PROTEASE FAMILY C15 PYROGLUTAMYL-PEPTIDASE I-RELATED"/>
    <property type="match status" value="1"/>
</dbReference>
<evidence type="ECO:0000256" key="6">
    <source>
        <dbReference type="ARBA" id="ARBA00022670"/>
    </source>
</evidence>
<dbReference type="PANTHER" id="PTHR23402:SF1">
    <property type="entry name" value="PYROGLUTAMYL-PEPTIDASE I"/>
    <property type="match status" value="1"/>
</dbReference>
<dbReference type="InterPro" id="IPR029762">
    <property type="entry name" value="PGP-I_bact-type"/>
</dbReference>
<dbReference type="GO" id="GO:0005829">
    <property type="term" value="C:cytosol"/>
    <property type="evidence" value="ECO:0007669"/>
    <property type="project" value="InterPro"/>
</dbReference>
<organism evidence="11 13">
    <name type="scientific">Corynebacterium curieae</name>
    <dbReference type="NCBI Taxonomy" id="2913500"/>
    <lineage>
        <taxon>Bacteria</taxon>
        <taxon>Bacillati</taxon>
        <taxon>Actinomycetota</taxon>
        <taxon>Actinomycetes</taxon>
        <taxon>Mycobacteriales</taxon>
        <taxon>Corynebacteriaceae</taxon>
        <taxon>Corynebacterium</taxon>
    </lineage>
</organism>
<keyword evidence="7 11" id="KW-0378">Hydrolase</keyword>
<dbReference type="InterPro" id="IPR016125">
    <property type="entry name" value="Peptidase_C15-like"/>
</dbReference>
<dbReference type="InterPro" id="IPR036440">
    <property type="entry name" value="Peptidase_C15-like_sf"/>
</dbReference>
<dbReference type="EC" id="3.4.19.3" evidence="9"/>
<evidence type="ECO:0000256" key="10">
    <source>
        <dbReference type="PROSITE-ProRule" id="PRU10077"/>
    </source>
</evidence>
<keyword evidence="6" id="KW-0645">Protease</keyword>
<dbReference type="FunFam" id="3.40.630.20:FF:000001">
    <property type="entry name" value="Pyrrolidone-carboxylate peptidase"/>
    <property type="match status" value="1"/>
</dbReference>
<dbReference type="GO" id="GO:0006508">
    <property type="term" value="P:proteolysis"/>
    <property type="evidence" value="ECO:0007669"/>
    <property type="project" value="UniProtKB-KW"/>
</dbReference>
<comment type="caution">
    <text evidence="11">The sequence shown here is derived from an EMBL/GenBank/DDBJ whole genome shotgun (WGS) entry which is preliminary data.</text>
</comment>
<keyword evidence="5" id="KW-0963">Cytoplasm</keyword>
<evidence type="ECO:0000256" key="4">
    <source>
        <dbReference type="ARBA" id="ARBA00006641"/>
    </source>
</evidence>
<dbReference type="InterPro" id="IPR033694">
    <property type="entry name" value="PGPEP1_Cys_AS"/>
</dbReference>
<keyword evidence="8" id="KW-0788">Thiol protease</keyword>
<feature type="active site" evidence="9">
    <location>
        <position position="78"/>
    </location>
</feature>